<accession>T0ZP65</accession>
<dbReference type="PANTHER" id="PTHR13604:SF0">
    <property type="entry name" value="ABASIC SITE PROCESSING PROTEIN HMCES"/>
    <property type="match status" value="1"/>
</dbReference>
<keyword evidence="3" id="KW-0227">DNA damage</keyword>
<evidence type="ECO:0000256" key="1">
    <source>
        <dbReference type="ARBA" id="ARBA00008136"/>
    </source>
</evidence>
<keyword evidence="7" id="KW-0456">Lyase</keyword>
<dbReference type="PANTHER" id="PTHR13604">
    <property type="entry name" value="DC12-RELATED"/>
    <property type="match status" value="1"/>
</dbReference>
<dbReference type="GO" id="GO:0006508">
    <property type="term" value="P:proteolysis"/>
    <property type="evidence" value="ECO:0007669"/>
    <property type="project" value="UniProtKB-KW"/>
</dbReference>
<comment type="caution">
    <text evidence="8">The sequence shown here is derived from an EMBL/GenBank/DDBJ whole genome shotgun (WGS) entry which is preliminary data.</text>
</comment>
<evidence type="ECO:0000256" key="5">
    <source>
        <dbReference type="ARBA" id="ARBA00023124"/>
    </source>
</evidence>
<evidence type="ECO:0000256" key="4">
    <source>
        <dbReference type="ARBA" id="ARBA00022801"/>
    </source>
</evidence>
<evidence type="ECO:0000313" key="8">
    <source>
        <dbReference type="EMBL" id="EQD46312.1"/>
    </source>
</evidence>
<dbReference type="Gene3D" id="3.90.1680.10">
    <property type="entry name" value="SOS response associated peptidase-like"/>
    <property type="match status" value="1"/>
</dbReference>
<comment type="similarity">
    <text evidence="1">Belongs to the SOS response-associated peptidase family.</text>
</comment>
<dbReference type="EMBL" id="AUZZ01006448">
    <property type="protein sequence ID" value="EQD46312.1"/>
    <property type="molecule type" value="Genomic_DNA"/>
</dbReference>
<evidence type="ECO:0000256" key="3">
    <source>
        <dbReference type="ARBA" id="ARBA00022763"/>
    </source>
</evidence>
<dbReference type="AlphaFoldDB" id="T0ZP65"/>
<dbReference type="InterPro" id="IPR003738">
    <property type="entry name" value="SRAP"/>
</dbReference>
<protein>
    <submittedName>
        <fullName evidence="8">Protein containing DUF159</fullName>
    </submittedName>
</protein>
<dbReference type="Pfam" id="PF02586">
    <property type="entry name" value="SRAP"/>
    <property type="match status" value="1"/>
</dbReference>
<evidence type="ECO:0000256" key="7">
    <source>
        <dbReference type="ARBA" id="ARBA00023239"/>
    </source>
</evidence>
<dbReference type="GO" id="GO:0008233">
    <property type="term" value="F:peptidase activity"/>
    <property type="evidence" value="ECO:0007669"/>
    <property type="project" value="UniProtKB-KW"/>
</dbReference>
<organism evidence="8">
    <name type="scientific">mine drainage metagenome</name>
    <dbReference type="NCBI Taxonomy" id="410659"/>
    <lineage>
        <taxon>unclassified sequences</taxon>
        <taxon>metagenomes</taxon>
        <taxon>ecological metagenomes</taxon>
    </lineage>
</organism>
<keyword evidence="2" id="KW-0645">Protease</keyword>
<keyword evidence="6" id="KW-0238">DNA-binding</keyword>
<sequence>MCERYVLPDQGVAERELAPESKWWRFSASFNVAPARYVPAVRLHEGHSEAVMMRWGLIPAWANGDESAGHWLRLASSTLEDGPLFRGPWLNGQRCILPFAGFYTWRLTPAGYRQPYFVHVNGRSVFAVAGIWDRTESDDGDVIEGCAILDGPGQRAAQIDSDRDPRHACDSQRRGLRTLARGARPAQARAL</sequence>
<keyword evidence="4" id="KW-0378">Hydrolase</keyword>
<proteinExistence type="inferred from homology"/>
<dbReference type="InterPro" id="IPR036590">
    <property type="entry name" value="SRAP-like"/>
</dbReference>
<dbReference type="GO" id="GO:0106300">
    <property type="term" value="P:protein-DNA covalent cross-linking repair"/>
    <property type="evidence" value="ECO:0007669"/>
    <property type="project" value="InterPro"/>
</dbReference>
<evidence type="ECO:0000256" key="2">
    <source>
        <dbReference type="ARBA" id="ARBA00022670"/>
    </source>
</evidence>
<keyword evidence="5" id="KW-0190">Covalent protein-DNA linkage</keyword>
<dbReference type="SUPFAM" id="SSF143081">
    <property type="entry name" value="BB1717-like"/>
    <property type="match status" value="1"/>
</dbReference>
<evidence type="ECO:0000256" key="6">
    <source>
        <dbReference type="ARBA" id="ARBA00023125"/>
    </source>
</evidence>
<dbReference type="GO" id="GO:0003697">
    <property type="term" value="F:single-stranded DNA binding"/>
    <property type="evidence" value="ECO:0007669"/>
    <property type="project" value="InterPro"/>
</dbReference>
<dbReference type="GO" id="GO:0016829">
    <property type="term" value="F:lyase activity"/>
    <property type="evidence" value="ECO:0007669"/>
    <property type="project" value="UniProtKB-KW"/>
</dbReference>
<feature type="non-terminal residue" evidence="8">
    <location>
        <position position="191"/>
    </location>
</feature>
<name>T0ZP65_9ZZZZ</name>
<reference evidence="8" key="2">
    <citation type="journal article" date="2014" name="ISME J.">
        <title>Microbial stratification in low pH oxic and suboxic macroscopic growths along an acid mine drainage.</title>
        <authorList>
            <person name="Mendez-Garcia C."/>
            <person name="Mesa V."/>
            <person name="Sprenger R.R."/>
            <person name="Richter M."/>
            <person name="Diez M.S."/>
            <person name="Solano J."/>
            <person name="Bargiela R."/>
            <person name="Golyshina O.V."/>
            <person name="Manteca A."/>
            <person name="Ramos J.L."/>
            <person name="Gallego J.R."/>
            <person name="Llorente I."/>
            <person name="Martins Dos Santos V.A."/>
            <person name="Jensen O.N."/>
            <person name="Pelaez A.I."/>
            <person name="Sanchez J."/>
            <person name="Ferrer M."/>
        </authorList>
    </citation>
    <scope>NUCLEOTIDE SEQUENCE</scope>
</reference>
<gene>
    <name evidence="8" type="ORF">B2A_08935</name>
</gene>
<reference evidence="8" key="1">
    <citation type="submission" date="2013-08" db="EMBL/GenBank/DDBJ databases">
        <authorList>
            <person name="Mendez C."/>
            <person name="Richter M."/>
            <person name="Ferrer M."/>
            <person name="Sanchez J."/>
        </authorList>
    </citation>
    <scope>NUCLEOTIDE SEQUENCE</scope>
</reference>